<name>A0ABY3H094_9ACTN</name>
<proteinExistence type="predicted"/>
<evidence type="ECO:0008006" key="4">
    <source>
        <dbReference type="Google" id="ProtNLM"/>
    </source>
</evidence>
<dbReference type="Proteomes" id="UP000318052">
    <property type="component" value="Unassembled WGS sequence"/>
</dbReference>
<feature type="region of interest" description="Disordered" evidence="1">
    <location>
        <begin position="188"/>
        <end position="208"/>
    </location>
</feature>
<evidence type="ECO:0000313" key="3">
    <source>
        <dbReference type="Proteomes" id="UP000318052"/>
    </source>
</evidence>
<evidence type="ECO:0000313" key="2">
    <source>
        <dbReference type="EMBL" id="TWV24407.1"/>
    </source>
</evidence>
<comment type="caution">
    <text evidence="2">The sequence shown here is derived from an EMBL/GenBank/DDBJ whole genome shotgun (WGS) entry which is preliminary data.</text>
</comment>
<organism evidence="2 3">
    <name type="scientific">Streptomyces albidoflavus</name>
    <dbReference type="NCBI Taxonomy" id="1886"/>
    <lineage>
        <taxon>Bacteria</taxon>
        <taxon>Bacillati</taxon>
        <taxon>Actinomycetota</taxon>
        <taxon>Actinomycetes</taxon>
        <taxon>Kitasatosporales</taxon>
        <taxon>Streptomycetaceae</taxon>
        <taxon>Streptomyces</taxon>
        <taxon>Streptomyces albidoflavus group</taxon>
    </lineage>
</organism>
<accession>A0ABY3H094</accession>
<dbReference type="PROSITE" id="PS51257">
    <property type="entry name" value="PROKAR_LIPOPROTEIN"/>
    <property type="match status" value="1"/>
</dbReference>
<protein>
    <recommendedName>
        <fullName evidence="4">Lipoprotein</fullName>
    </recommendedName>
</protein>
<reference evidence="3" key="1">
    <citation type="journal article" date="2019" name="Microbiol. Resour. Announc.">
        <title>Draft Genomic Sequences of Streptomyces misionensis and Streptomyces albidoflavus, bacteria applied for phytopathogen biocontrol.</title>
        <authorList>
            <person name="Pylro V."/>
            <person name="Dias A."/>
            <person name="Andreote F."/>
            <person name="Varani A."/>
            <person name="Andreote C."/>
            <person name="Bernardo E."/>
            <person name="Martins T."/>
        </authorList>
    </citation>
    <scope>NUCLEOTIDE SEQUENCE [LARGE SCALE GENOMIC DNA]</scope>
    <source>
        <strain evidence="3">77</strain>
    </source>
</reference>
<keyword evidence="3" id="KW-1185">Reference proteome</keyword>
<sequence>MGGLDRTRGVRLRRSAVAALALSGILAGCGLGEPKQTYEQAYEAMRPDAMAAMKEAWPGVEMEKDSGGTEECGGLDISADKDASKLPAHVTYRGNIRPGDERSLAELARAAGKRLLERGWRSGVEGRIPDEGGLKFSVKSSSRVRLQMEKPGVDGWAVVLVYADEPNDYSVSMSVSTKCLRNPAWGKGGGGVMAQPAGGPTSPRAGGH</sequence>
<dbReference type="RefSeq" id="WP_129845689.1">
    <property type="nucleotide sequence ID" value="NZ_PKLY01000020.1"/>
</dbReference>
<gene>
    <name evidence="2" type="ORF">FRZ02_15280</name>
</gene>
<dbReference type="EMBL" id="VOGX01000022">
    <property type="protein sequence ID" value="TWV24407.1"/>
    <property type="molecule type" value="Genomic_DNA"/>
</dbReference>
<evidence type="ECO:0000256" key="1">
    <source>
        <dbReference type="SAM" id="MobiDB-lite"/>
    </source>
</evidence>